<dbReference type="InterPro" id="IPR024467">
    <property type="entry name" value="Xre/MbcA/ParS-like_toxin-bd"/>
</dbReference>
<dbReference type="RefSeq" id="WP_343761500.1">
    <property type="nucleotide sequence ID" value="NZ_BAAADB010000034.1"/>
</dbReference>
<proteinExistence type="predicted"/>
<dbReference type="Proteomes" id="UP001500191">
    <property type="component" value="Unassembled WGS sequence"/>
</dbReference>
<sequence>MYGLNVKDMALIIGRDPSGLARWPDSAGVQEALVPLEALAVRLRAYFGSMEVSRMWLQAPNPALGSEVPISRLRAGKVKTVQRLLLMAQTGMPV</sequence>
<evidence type="ECO:0000313" key="2">
    <source>
        <dbReference type="EMBL" id="GAA0523907.1"/>
    </source>
</evidence>
<keyword evidence="3" id="KW-1185">Reference proteome</keyword>
<evidence type="ECO:0000259" key="1">
    <source>
        <dbReference type="Pfam" id="PF09722"/>
    </source>
</evidence>
<feature type="domain" description="Antitoxin Xre/MbcA/ParS-like toxin-binding" evidence="1">
    <location>
        <begin position="43"/>
        <end position="85"/>
    </location>
</feature>
<dbReference type="EMBL" id="BAAADB010000034">
    <property type="protein sequence ID" value="GAA0523907.1"/>
    <property type="molecule type" value="Genomic_DNA"/>
</dbReference>
<evidence type="ECO:0000313" key="3">
    <source>
        <dbReference type="Proteomes" id="UP001500191"/>
    </source>
</evidence>
<gene>
    <name evidence="2" type="ORF">GCM10008937_34270</name>
</gene>
<accession>A0ABN1CQS2</accession>
<organism evidence="2 3">
    <name type="scientific">Deinococcus depolymerans</name>
    <dbReference type="NCBI Taxonomy" id="392408"/>
    <lineage>
        <taxon>Bacteria</taxon>
        <taxon>Thermotogati</taxon>
        <taxon>Deinococcota</taxon>
        <taxon>Deinococci</taxon>
        <taxon>Deinococcales</taxon>
        <taxon>Deinococcaceae</taxon>
        <taxon>Deinococcus</taxon>
    </lineage>
</organism>
<comment type="caution">
    <text evidence="2">The sequence shown here is derived from an EMBL/GenBank/DDBJ whole genome shotgun (WGS) entry which is preliminary data.</text>
</comment>
<name>A0ABN1CQS2_9DEIO</name>
<reference evidence="2 3" key="1">
    <citation type="journal article" date="2019" name="Int. J. Syst. Evol. Microbiol.">
        <title>The Global Catalogue of Microorganisms (GCM) 10K type strain sequencing project: providing services to taxonomists for standard genome sequencing and annotation.</title>
        <authorList>
            <consortium name="The Broad Institute Genomics Platform"/>
            <consortium name="The Broad Institute Genome Sequencing Center for Infectious Disease"/>
            <person name="Wu L."/>
            <person name="Ma J."/>
        </authorList>
    </citation>
    <scope>NUCLEOTIDE SEQUENCE [LARGE SCALE GENOMIC DNA]</scope>
    <source>
        <strain evidence="2 3">JCM 14368</strain>
    </source>
</reference>
<dbReference type="Pfam" id="PF09722">
    <property type="entry name" value="Xre_MbcA_ParS_C"/>
    <property type="match status" value="1"/>
</dbReference>
<protein>
    <recommendedName>
        <fullName evidence="1">Antitoxin Xre/MbcA/ParS-like toxin-binding domain-containing protein</fullName>
    </recommendedName>
</protein>